<keyword evidence="4" id="KW-1185">Reference proteome</keyword>
<keyword evidence="3" id="KW-0238">DNA-binding</keyword>
<dbReference type="RefSeq" id="WP_123824584.1">
    <property type="nucleotide sequence ID" value="NZ_RKMF01000004.1"/>
</dbReference>
<gene>
    <name evidence="3" type="ORF">EDL96_04270</name>
</gene>
<comment type="caution">
    <text evidence="3">The sequence shown here is derived from an EMBL/GenBank/DDBJ whole genome shotgun (WGS) entry which is preliminary data.</text>
</comment>
<evidence type="ECO:0000313" key="3">
    <source>
        <dbReference type="EMBL" id="ROZ64004.1"/>
    </source>
</evidence>
<feature type="domain" description="Rv2175c C-terminal" evidence="1">
    <location>
        <begin position="77"/>
        <end position="131"/>
    </location>
</feature>
<dbReference type="Proteomes" id="UP000270616">
    <property type="component" value="Unassembled WGS sequence"/>
</dbReference>
<dbReference type="AlphaFoldDB" id="A0A3N4A5M1"/>
<protein>
    <submittedName>
        <fullName evidence="3">DNA-binding protein</fullName>
    </submittedName>
</protein>
<dbReference type="GO" id="GO:0003677">
    <property type="term" value="F:DNA binding"/>
    <property type="evidence" value="ECO:0007669"/>
    <property type="project" value="UniProtKB-KW"/>
</dbReference>
<accession>A0A3N4A5M1</accession>
<dbReference type="InterPro" id="IPR048576">
    <property type="entry name" value="Rv2175c_wHTH"/>
</dbReference>
<dbReference type="InterPro" id="IPR041098">
    <property type="entry name" value="Rv2175c_C"/>
</dbReference>
<dbReference type="Pfam" id="PF18367">
    <property type="entry name" value="Rv2175c_C"/>
    <property type="match status" value="1"/>
</dbReference>
<proteinExistence type="predicted"/>
<dbReference type="Pfam" id="PF21531">
    <property type="entry name" value="Rv2175c_wHTH"/>
    <property type="match status" value="1"/>
</dbReference>
<evidence type="ECO:0000259" key="2">
    <source>
        <dbReference type="Pfam" id="PF21531"/>
    </source>
</evidence>
<dbReference type="OrthoDB" id="3784042at2"/>
<evidence type="ECO:0000259" key="1">
    <source>
        <dbReference type="Pfam" id="PF18367"/>
    </source>
</evidence>
<dbReference type="EMBL" id="RKMF01000004">
    <property type="protein sequence ID" value="ROZ64004.1"/>
    <property type="molecule type" value="Genomic_DNA"/>
</dbReference>
<name>A0A3N4A5M1_9MICC</name>
<organism evidence="3 4">
    <name type="scientific">Kocuria soli</name>
    <dbReference type="NCBI Taxonomy" id="2485125"/>
    <lineage>
        <taxon>Bacteria</taxon>
        <taxon>Bacillati</taxon>
        <taxon>Actinomycetota</taxon>
        <taxon>Actinomycetes</taxon>
        <taxon>Micrococcales</taxon>
        <taxon>Micrococcaceae</taxon>
        <taxon>Kocuria</taxon>
    </lineage>
</organism>
<reference evidence="3 4" key="1">
    <citation type="submission" date="2018-10" db="EMBL/GenBank/DDBJ databases">
        <title>Kocuria sp. M5W7-7, whole genome shotgun sequence.</title>
        <authorList>
            <person name="Tuo L."/>
        </authorList>
    </citation>
    <scope>NUCLEOTIDE SEQUENCE [LARGE SCALE GENOMIC DNA]</scope>
    <source>
        <strain evidence="3 4">M5W7-7</strain>
    </source>
</reference>
<sequence length="132" mass="14539">MKKSTHQEADPTPEQFAQLSALVEEWTTIPDIAEALDVIVTRVHALVDDGAVLAFRDPTDGVRRIPAIFTVDGKPLDSLRGTISVLRDAGFSDLESALWLLTPDESLPGRPVDLLHAGRKTEVRRRAQAMAW</sequence>
<evidence type="ECO:0000313" key="4">
    <source>
        <dbReference type="Proteomes" id="UP000270616"/>
    </source>
</evidence>
<feature type="domain" description="DNA-binding protein Rv2175c wHTH" evidence="2">
    <location>
        <begin position="24"/>
        <end position="69"/>
    </location>
</feature>